<evidence type="ECO:0000313" key="4">
    <source>
        <dbReference type="Proteomes" id="UP000799439"/>
    </source>
</evidence>
<feature type="signal peptide" evidence="2">
    <location>
        <begin position="1"/>
        <end position="20"/>
    </location>
</feature>
<keyword evidence="4" id="KW-1185">Reference proteome</keyword>
<sequence length="264" mass="29338">MAKAAVCYYVLRSLWLFCASTNSDIALTPVGVRPAATTGVMHTHNPNAPLTAEGGPAHIDEFYSNTTSTNPVAPRRLDSNDRVALYRQHLRGLGFQAAPVPTGVPESSVENRASRRSFFSRQTRKRDEQQHRERPHTRDHEHRSHDEDEGEDDDDSGDDDFARYRAEVAAAKRGIPPALPSRPSCSRQPGSATDTSQHDIARYRDEIAAAKARNALSAPGQHGGSSRQSDTDRKGEGKGKRGFWSRKKDHEDEPRPRIMTTRYA</sequence>
<comment type="caution">
    <text evidence="3">The sequence shown here is derived from an EMBL/GenBank/DDBJ whole genome shotgun (WGS) entry which is preliminary data.</text>
</comment>
<evidence type="ECO:0000256" key="2">
    <source>
        <dbReference type="SAM" id="SignalP"/>
    </source>
</evidence>
<reference evidence="3" key="1">
    <citation type="journal article" date="2020" name="Stud. Mycol.">
        <title>101 Dothideomycetes genomes: a test case for predicting lifestyles and emergence of pathogens.</title>
        <authorList>
            <person name="Haridas S."/>
            <person name="Albert R."/>
            <person name="Binder M."/>
            <person name="Bloem J."/>
            <person name="Labutti K."/>
            <person name="Salamov A."/>
            <person name="Andreopoulos B."/>
            <person name="Baker S."/>
            <person name="Barry K."/>
            <person name="Bills G."/>
            <person name="Bluhm B."/>
            <person name="Cannon C."/>
            <person name="Castanera R."/>
            <person name="Culley D."/>
            <person name="Daum C."/>
            <person name="Ezra D."/>
            <person name="Gonzalez J."/>
            <person name="Henrissat B."/>
            <person name="Kuo A."/>
            <person name="Liang C."/>
            <person name="Lipzen A."/>
            <person name="Lutzoni F."/>
            <person name="Magnuson J."/>
            <person name="Mondo S."/>
            <person name="Nolan M."/>
            <person name="Ohm R."/>
            <person name="Pangilinan J."/>
            <person name="Park H.-J."/>
            <person name="Ramirez L."/>
            <person name="Alfaro M."/>
            <person name="Sun H."/>
            <person name="Tritt A."/>
            <person name="Yoshinaga Y."/>
            <person name="Zwiers L.-H."/>
            <person name="Turgeon B."/>
            <person name="Goodwin S."/>
            <person name="Spatafora J."/>
            <person name="Crous P."/>
            <person name="Grigoriev I."/>
        </authorList>
    </citation>
    <scope>NUCLEOTIDE SEQUENCE</scope>
    <source>
        <strain evidence="3">CBS 260.36</strain>
    </source>
</reference>
<dbReference type="EMBL" id="ML996082">
    <property type="protein sequence ID" value="KAF2156201.1"/>
    <property type="molecule type" value="Genomic_DNA"/>
</dbReference>
<evidence type="ECO:0000256" key="1">
    <source>
        <dbReference type="SAM" id="MobiDB-lite"/>
    </source>
</evidence>
<feature type="compositionally biased region" description="Basic and acidic residues" evidence="1">
    <location>
        <begin position="229"/>
        <end position="239"/>
    </location>
</feature>
<feature type="compositionally biased region" description="Acidic residues" evidence="1">
    <location>
        <begin position="147"/>
        <end position="159"/>
    </location>
</feature>
<feature type="compositionally biased region" description="Basic and acidic residues" evidence="1">
    <location>
        <begin position="246"/>
        <end position="256"/>
    </location>
</feature>
<feature type="compositionally biased region" description="Basic and acidic residues" evidence="1">
    <location>
        <begin position="125"/>
        <end position="146"/>
    </location>
</feature>
<proteinExistence type="predicted"/>
<organism evidence="3 4">
    <name type="scientific">Myriangium duriaei CBS 260.36</name>
    <dbReference type="NCBI Taxonomy" id="1168546"/>
    <lineage>
        <taxon>Eukaryota</taxon>
        <taxon>Fungi</taxon>
        <taxon>Dikarya</taxon>
        <taxon>Ascomycota</taxon>
        <taxon>Pezizomycotina</taxon>
        <taxon>Dothideomycetes</taxon>
        <taxon>Dothideomycetidae</taxon>
        <taxon>Myriangiales</taxon>
        <taxon>Myriangiaceae</taxon>
        <taxon>Myriangium</taxon>
    </lineage>
</organism>
<feature type="region of interest" description="Disordered" evidence="1">
    <location>
        <begin position="97"/>
        <end position="264"/>
    </location>
</feature>
<keyword evidence="2" id="KW-0732">Signal</keyword>
<dbReference type="OrthoDB" id="10657797at2759"/>
<dbReference type="AlphaFoldDB" id="A0A9P4J7K6"/>
<feature type="chain" id="PRO_5040449320" evidence="2">
    <location>
        <begin position="21"/>
        <end position="264"/>
    </location>
</feature>
<protein>
    <submittedName>
        <fullName evidence="3">Uncharacterized protein</fullName>
    </submittedName>
</protein>
<name>A0A9P4J7K6_9PEZI</name>
<dbReference type="Proteomes" id="UP000799439">
    <property type="component" value="Unassembled WGS sequence"/>
</dbReference>
<evidence type="ECO:0000313" key="3">
    <source>
        <dbReference type="EMBL" id="KAF2156201.1"/>
    </source>
</evidence>
<gene>
    <name evidence="3" type="ORF">K461DRAFT_265621</name>
</gene>
<feature type="compositionally biased region" description="Basic and acidic residues" evidence="1">
    <location>
        <begin position="196"/>
        <end position="208"/>
    </location>
</feature>
<accession>A0A9P4J7K6</accession>
<feature type="compositionally biased region" description="Polar residues" evidence="1">
    <location>
        <begin position="183"/>
        <end position="195"/>
    </location>
</feature>